<dbReference type="EMBL" id="CAIIXF020000011">
    <property type="protein sequence ID" value="CAH1800265.1"/>
    <property type="molecule type" value="Genomic_DNA"/>
</dbReference>
<protein>
    <submittedName>
        <fullName evidence="1">Uncharacterized protein</fullName>
    </submittedName>
</protein>
<gene>
    <name evidence="1" type="ORF">OFUS_LOCUS24178</name>
</gene>
<sequence>MADASKFLTAFLIFCFIFSEAVSLDENERKDESCVTHAGNYTTSKKLFPTLLKNPNSVALQDYRFTNSVSTSGGVKLDAYQIALIVIGSITIIATLIFTSPCWCKCLIGCCECFTDCFENCCDEGCSTPDCCKPRETTDQTDVENQDDKKY</sequence>
<reference evidence="1" key="1">
    <citation type="submission" date="2022-03" db="EMBL/GenBank/DDBJ databases">
        <authorList>
            <person name="Martin C."/>
        </authorList>
    </citation>
    <scope>NUCLEOTIDE SEQUENCE</scope>
</reference>
<dbReference type="AlphaFoldDB" id="A0A8J1T9N8"/>
<evidence type="ECO:0000313" key="2">
    <source>
        <dbReference type="Proteomes" id="UP000749559"/>
    </source>
</evidence>
<dbReference type="Proteomes" id="UP000749559">
    <property type="component" value="Unassembled WGS sequence"/>
</dbReference>
<comment type="caution">
    <text evidence="1">The sequence shown here is derived from an EMBL/GenBank/DDBJ whole genome shotgun (WGS) entry which is preliminary data.</text>
</comment>
<evidence type="ECO:0000313" key="1">
    <source>
        <dbReference type="EMBL" id="CAH1800265.1"/>
    </source>
</evidence>
<name>A0A8J1T9N8_OWEFU</name>
<proteinExistence type="predicted"/>
<organism evidence="1 2">
    <name type="scientific">Owenia fusiformis</name>
    <name type="common">Polychaete worm</name>
    <dbReference type="NCBI Taxonomy" id="6347"/>
    <lineage>
        <taxon>Eukaryota</taxon>
        <taxon>Metazoa</taxon>
        <taxon>Spiralia</taxon>
        <taxon>Lophotrochozoa</taxon>
        <taxon>Annelida</taxon>
        <taxon>Polychaeta</taxon>
        <taxon>Sedentaria</taxon>
        <taxon>Canalipalpata</taxon>
        <taxon>Sabellida</taxon>
        <taxon>Oweniida</taxon>
        <taxon>Oweniidae</taxon>
        <taxon>Owenia</taxon>
    </lineage>
</organism>
<accession>A0A8J1T9N8</accession>
<keyword evidence="2" id="KW-1185">Reference proteome</keyword>